<keyword evidence="13" id="KW-1185">Reference proteome</keyword>
<evidence type="ECO:0000256" key="10">
    <source>
        <dbReference type="PROSITE-ProRule" id="PRU00042"/>
    </source>
</evidence>
<keyword evidence="7" id="KW-0862">Zinc</keyword>
<evidence type="ECO:0000313" key="12">
    <source>
        <dbReference type="EMBL" id="KAK0611167.1"/>
    </source>
</evidence>
<dbReference type="Proteomes" id="UP001175000">
    <property type="component" value="Unassembled WGS sequence"/>
</dbReference>
<dbReference type="SUPFAM" id="SSF57667">
    <property type="entry name" value="beta-beta-alpha zinc fingers"/>
    <property type="match status" value="1"/>
</dbReference>
<sequence length="114" mass="13203">MGVIAKRSMTKTRRRLRDVDQIKADLTNPRHLQLFKETKAPEDLPGFGKHYCIECAKWFESETGLTVHTKGKPHKRRLKQLREGPYTHKEADAAVGLWTDNGKERTKTQEIEMS</sequence>
<dbReference type="Pfam" id="PF12171">
    <property type="entry name" value="zf-C2H2_jaz"/>
    <property type="match status" value="1"/>
</dbReference>
<protein>
    <recommendedName>
        <fullName evidence="11">C2H2-type domain-containing protein</fullName>
    </recommendedName>
</protein>
<dbReference type="GO" id="GO:0008270">
    <property type="term" value="F:zinc ion binding"/>
    <property type="evidence" value="ECO:0007669"/>
    <property type="project" value="UniProtKB-KW"/>
</dbReference>
<evidence type="ECO:0000256" key="3">
    <source>
        <dbReference type="ARBA" id="ARBA00022490"/>
    </source>
</evidence>
<accession>A0AA39THE0</accession>
<proteinExistence type="inferred from homology"/>
<dbReference type="GO" id="GO:0003676">
    <property type="term" value="F:nucleic acid binding"/>
    <property type="evidence" value="ECO:0007669"/>
    <property type="project" value="InterPro"/>
</dbReference>
<evidence type="ECO:0000256" key="2">
    <source>
        <dbReference type="ARBA" id="ARBA00004496"/>
    </source>
</evidence>
<dbReference type="InterPro" id="IPR036236">
    <property type="entry name" value="Znf_C2H2_sf"/>
</dbReference>
<gene>
    <name evidence="12" type="ORF">B0T14DRAFT_540376</name>
</gene>
<comment type="similarity">
    <text evidence="9">Belongs to the ZNF593/BUD20 C2H2-type zinc-finger protein family.</text>
</comment>
<dbReference type="EMBL" id="JAULSU010000007">
    <property type="protein sequence ID" value="KAK0611167.1"/>
    <property type="molecule type" value="Genomic_DNA"/>
</dbReference>
<organism evidence="12 13">
    <name type="scientific">Immersiella caudata</name>
    <dbReference type="NCBI Taxonomy" id="314043"/>
    <lineage>
        <taxon>Eukaryota</taxon>
        <taxon>Fungi</taxon>
        <taxon>Dikarya</taxon>
        <taxon>Ascomycota</taxon>
        <taxon>Pezizomycotina</taxon>
        <taxon>Sordariomycetes</taxon>
        <taxon>Sordariomycetidae</taxon>
        <taxon>Sordariales</taxon>
        <taxon>Lasiosphaeriaceae</taxon>
        <taxon>Immersiella</taxon>
    </lineage>
</organism>
<dbReference type="Gene3D" id="3.30.160.60">
    <property type="entry name" value="Classic Zinc Finger"/>
    <property type="match status" value="1"/>
</dbReference>
<evidence type="ECO:0000256" key="1">
    <source>
        <dbReference type="ARBA" id="ARBA00004123"/>
    </source>
</evidence>
<evidence type="ECO:0000256" key="5">
    <source>
        <dbReference type="ARBA" id="ARBA00022723"/>
    </source>
</evidence>
<evidence type="ECO:0000256" key="6">
    <source>
        <dbReference type="ARBA" id="ARBA00022771"/>
    </source>
</evidence>
<reference evidence="12" key="1">
    <citation type="submission" date="2023-06" db="EMBL/GenBank/DDBJ databases">
        <title>Genome-scale phylogeny and comparative genomics of the fungal order Sordariales.</title>
        <authorList>
            <consortium name="Lawrence Berkeley National Laboratory"/>
            <person name="Hensen N."/>
            <person name="Bonometti L."/>
            <person name="Westerberg I."/>
            <person name="Brannstrom I.O."/>
            <person name="Guillou S."/>
            <person name="Cros-Aarteil S."/>
            <person name="Calhoun S."/>
            <person name="Haridas S."/>
            <person name="Kuo A."/>
            <person name="Mondo S."/>
            <person name="Pangilinan J."/>
            <person name="Riley R."/>
            <person name="Labutti K."/>
            <person name="Andreopoulos B."/>
            <person name="Lipzen A."/>
            <person name="Chen C."/>
            <person name="Yanf M."/>
            <person name="Daum C."/>
            <person name="Ng V."/>
            <person name="Clum A."/>
            <person name="Steindorff A."/>
            <person name="Ohm R."/>
            <person name="Martin F."/>
            <person name="Silar P."/>
            <person name="Natvig D."/>
            <person name="Lalanne C."/>
            <person name="Gautier V."/>
            <person name="Ament-Velasquez S.L."/>
            <person name="Kruys A."/>
            <person name="Hutchinson M.I."/>
            <person name="Powell A.J."/>
            <person name="Barry K."/>
            <person name="Miller A.N."/>
            <person name="Grigoriev I.V."/>
            <person name="Debuchy R."/>
            <person name="Gladieux P."/>
            <person name="Thoren M.H."/>
            <person name="Johannesson H."/>
        </authorList>
    </citation>
    <scope>NUCLEOTIDE SEQUENCE</scope>
    <source>
        <strain evidence="12">CBS 606.72</strain>
    </source>
</reference>
<dbReference type="GO" id="GO:0042254">
    <property type="term" value="P:ribosome biogenesis"/>
    <property type="evidence" value="ECO:0007669"/>
    <property type="project" value="UniProtKB-KW"/>
</dbReference>
<evidence type="ECO:0000256" key="4">
    <source>
        <dbReference type="ARBA" id="ARBA00022517"/>
    </source>
</evidence>
<dbReference type="InterPro" id="IPR003604">
    <property type="entry name" value="Matrin/U1-like-C_Znf_C2H2"/>
</dbReference>
<comment type="subcellular location">
    <subcellularLocation>
        <location evidence="2">Cytoplasm</location>
    </subcellularLocation>
    <subcellularLocation>
        <location evidence="1">Nucleus</location>
    </subcellularLocation>
</comment>
<keyword evidence="6 10" id="KW-0863">Zinc-finger</keyword>
<evidence type="ECO:0000256" key="9">
    <source>
        <dbReference type="ARBA" id="ARBA00038064"/>
    </source>
</evidence>
<dbReference type="PANTHER" id="PTHR46095">
    <property type="entry name" value="ZINC FINGER PROTEIN 593"/>
    <property type="match status" value="1"/>
</dbReference>
<dbReference type="PROSITE" id="PS00028">
    <property type="entry name" value="ZINC_FINGER_C2H2_1"/>
    <property type="match status" value="1"/>
</dbReference>
<dbReference type="FunFam" id="3.30.160.60:FF:000299">
    <property type="entry name" value="Zinc finger protein 593"/>
    <property type="match status" value="1"/>
</dbReference>
<keyword evidence="5" id="KW-0479">Metal-binding</keyword>
<dbReference type="InterPro" id="IPR051879">
    <property type="entry name" value="C2H2-ZF_Maturation_Protein"/>
</dbReference>
<evidence type="ECO:0000256" key="8">
    <source>
        <dbReference type="ARBA" id="ARBA00023242"/>
    </source>
</evidence>
<dbReference type="AlphaFoldDB" id="A0AA39THE0"/>
<name>A0AA39THE0_9PEZI</name>
<dbReference type="GO" id="GO:0005634">
    <property type="term" value="C:nucleus"/>
    <property type="evidence" value="ECO:0007669"/>
    <property type="project" value="UniProtKB-SubCell"/>
</dbReference>
<dbReference type="GO" id="GO:0005737">
    <property type="term" value="C:cytoplasm"/>
    <property type="evidence" value="ECO:0007669"/>
    <property type="project" value="UniProtKB-SubCell"/>
</dbReference>
<keyword evidence="3" id="KW-0963">Cytoplasm</keyword>
<dbReference type="GO" id="GO:0043021">
    <property type="term" value="F:ribonucleoprotein complex binding"/>
    <property type="evidence" value="ECO:0007669"/>
    <property type="project" value="UniProtKB-ARBA"/>
</dbReference>
<dbReference type="PROSITE" id="PS50157">
    <property type="entry name" value="ZINC_FINGER_C2H2_2"/>
    <property type="match status" value="1"/>
</dbReference>
<keyword evidence="8" id="KW-0539">Nucleus</keyword>
<dbReference type="PANTHER" id="PTHR46095:SF1">
    <property type="entry name" value="ZINC FINGER PROTEIN 593"/>
    <property type="match status" value="1"/>
</dbReference>
<evidence type="ECO:0000259" key="11">
    <source>
        <dbReference type="PROSITE" id="PS50157"/>
    </source>
</evidence>
<keyword evidence="4" id="KW-0690">Ribosome biogenesis</keyword>
<comment type="caution">
    <text evidence="12">The sequence shown here is derived from an EMBL/GenBank/DDBJ whole genome shotgun (WGS) entry which is preliminary data.</text>
</comment>
<evidence type="ECO:0000256" key="7">
    <source>
        <dbReference type="ARBA" id="ARBA00022833"/>
    </source>
</evidence>
<dbReference type="SMART" id="SM00451">
    <property type="entry name" value="ZnF_U1"/>
    <property type="match status" value="1"/>
</dbReference>
<feature type="domain" description="C2H2-type" evidence="11">
    <location>
        <begin position="50"/>
        <end position="79"/>
    </location>
</feature>
<dbReference type="InterPro" id="IPR013087">
    <property type="entry name" value="Znf_C2H2_type"/>
</dbReference>
<dbReference type="InterPro" id="IPR022755">
    <property type="entry name" value="Znf_C2H2_jaz"/>
</dbReference>
<evidence type="ECO:0000313" key="13">
    <source>
        <dbReference type="Proteomes" id="UP001175000"/>
    </source>
</evidence>